<evidence type="ECO:0000313" key="4">
    <source>
        <dbReference type="Proteomes" id="UP000237271"/>
    </source>
</evidence>
<evidence type="ECO:0000256" key="1">
    <source>
        <dbReference type="SAM" id="SignalP"/>
    </source>
</evidence>
<dbReference type="Gene3D" id="2.100.10.30">
    <property type="entry name" value="Jacalin-like lectin domain"/>
    <property type="match status" value="1"/>
</dbReference>
<organism evidence="3 4">
    <name type="scientific">Phytophthora palmivora</name>
    <dbReference type="NCBI Taxonomy" id="4796"/>
    <lineage>
        <taxon>Eukaryota</taxon>
        <taxon>Sar</taxon>
        <taxon>Stramenopiles</taxon>
        <taxon>Oomycota</taxon>
        <taxon>Peronosporomycetes</taxon>
        <taxon>Peronosporales</taxon>
        <taxon>Peronosporaceae</taxon>
        <taxon>Phytophthora</taxon>
    </lineage>
</organism>
<accession>A0A2P4Y3K4</accession>
<dbReference type="OrthoDB" id="107091at2759"/>
<feature type="domain" description="Jacalin-type lectin" evidence="2">
    <location>
        <begin position="28"/>
        <end position="170"/>
    </location>
</feature>
<dbReference type="Pfam" id="PF01419">
    <property type="entry name" value="Jacalin"/>
    <property type="match status" value="1"/>
</dbReference>
<dbReference type="Proteomes" id="UP000237271">
    <property type="component" value="Unassembled WGS sequence"/>
</dbReference>
<proteinExistence type="predicted"/>
<name>A0A2P4Y3K4_9STRA</name>
<dbReference type="PROSITE" id="PS51752">
    <property type="entry name" value="JACALIN_LECTIN"/>
    <property type="match status" value="1"/>
</dbReference>
<feature type="chain" id="PRO_5015103445" description="Jacalin-type lectin domain-containing protein" evidence="1">
    <location>
        <begin position="20"/>
        <end position="175"/>
    </location>
</feature>
<keyword evidence="1" id="KW-0732">Signal</keyword>
<dbReference type="InterPro" id="IPR001229">
    <property type="entry name" value="Jacalin-like_lectin_dom"/>
</dbReference>
<dbReference type="AlphaFoldDB" id="A0A2P4Y3K4"/>
<dbReference type="InterPro" id="IPR036404">
    <property type="entry name" value="Jacalin-like_lectin_dom_sf"/>
</dbReference>
<keyword evidence="4" id="KW-1185">Reference proteome</keyword>
<dbReference type="EMBL" id="NCKW01005862">
    <property type="protein sequence ID" value="POM72378.1"/>
    <property type="molecule type" value="Genomic_DNA"/>
</dbReference>
<gene>
    <name evidence="3" type="ORF">PHPALM_10912</name>
</gene>
<evidence type="ECO:0000259" key="2">
    <source>
        <dbReference type="PROSITE" id="PS51752"/>
    </source>
</evidence>
<dbReference type="SUPFAM" id="SSF51101">
    <property type="entry name" value="Mannose-binding lectins"/>
    <property type="match status" value="1"/>
</dbReference>
<evidence type="ECO:0000313" key="3">
    <source>
        <dbReference type="EMBL" id="POM72378.1"/>
    </source>
</evidence>
<reference evidence="3 4" key="1">
    <citation type="journal article" date="2017" name="Genome Biol. Evol.">
        <title>Phytophthora megakarya and P. palmivora, closely related causal agents of cacao black pod rot, underwent increases in genome sizes and gene numbers by different mechanisms.</title>
        <authorList>
            <person name="Ali S.S."/>
            <person name="Shao J."/>
            <person name="Lary D.J."/>
            <person name="Kronmiller B."/>
            <person name="Shen D."/>
            <person name="Strem M.D."/>
            <person name="Amoako-Attah I."/>
            <person name="Akrofi A.Y."/>
            <person name="Begoude B.A."/>
            <person name="Ten Hoopen G.M."/>
            <person name="Coulibaly K."/>
            <person name="Kebe B.I."/>
            <person name="Melnick R.L."/>
            <person name="Guiltinan M.J."/>
            <person name="Tyler B.M."/>
            <person name="Meinhardt L.W."/>
            <person name="Bailey B.A."/>
        </authorList>
    </citation>
    <scope>NUCLEOTIDE SEQUENCE [LARGE SCALE GENOMIC DNA]</scope>
    <source>
        <strain evidence="4">sbr112.9</strain>
    </source>
</reference>
<dbReference type="SMART" id="SM00915">
    <property type="entry name" value="Jacalin"/>
    <property type="match status" value="1"/>
</dbReference>
<protein>
    <recommendedName>
        <fullName evidence="2">Jacalin-type lectin domain-containing protein</fullName>
    </recommendedName>
</protein>
<sequence>MRFIFQVFAAMALMTGASAQENLLHHGILVSSVFGDNLRGSQFKDDVTPGQVVKDVIIRAGKRVDGVGITVASPSKEPVTFYNGGSGGDPYTLTLEPGEHITTIETHWGKMKGFDRVTYIKLFTNKNNTISAGKPTKKIGTDTAPQGFQLGGFLGSCGDELDSVGPIWTTIKPVE</sequence>
<feature type="signal peptide" evidence="1">
    <location>
        <begin position="1"/>
        <end position="19"/>
    </location>
</feature>
<comment type="caution">
    <text evidence="3">The sequence shown here is derived from an EMBL/GenBank/DDBJ whole genome shotgun (WGS) entry which is preliminary data.</text>
</comment>